<evidence type="ECO:0000256" key="3">
    <source>
        <dbReference type="ARBA" id="ARBA00022833"/>
    </source>
</evidence>
<evidence type="ECO:0000256" key="7">
    <source>
        <dbReference type="ARBA" id="ARBA00023157"/>
    </source>
</evidence>
<comment type="subcellular location">
    <subcellularLocation>
        <location evidence="8">Mitochondrion inner membrane</location>
        <topology evidence="8">Peripheral membrane protein</topology>
        <orientation evidence="8">Intermembrane side</orientation>
    </subcellularLocation>
</comment>
<keyword evidence="11" id="KW-1185">Reference proteome</keyword>
<keyword evidence="6 8" id="KW-0496">Mitochondrion</keyword>
<dbReference type="InterPro" id="IPR050673">
    <property type="entry name" value="Mito_inner_translocase_sub"/>
</dbReference>
<keyword evidence="1 8" id="KW-0813">Transport</keyword>
<keyword evidence="5 8" id="KW-0811">Translocation</keyword>
<evidence type="ECO:0000313" key="10">
    <source>
        <dbReference type="EMBL" id="CAG9331577.1"/>
    </source>
</evidence>
<keyword evidence="2" id="KW-0479">Metal-binding</keyword>
<keyword evidence="8" id="KW-0143">Chaperone</keyword>
<evidence type="ECO:0000256" key="4">
    <source>
        <dbReference type="ARBA" id="ARBA00022927"/>
    </source>
</evidence>
<dbReference type="PANTHER" id="PTHR13172">
    <property type="entry name" value="MITOCHONDRIAL IMPORT INNER MEMBRANE TRANSLOCASE SUBUNIT TIM9B"/>
    <property type="match status" value="1"/>
</dbReference>
<dbReference type="SUPFAM" id="SSF144122">
    <property type="entry name" value="Tim10-like"/>
    <property type="match status" value="1"/>
</dbReference>
<reference evidence="10" key="1">
    <citation type="submission" date="2021-09" db="EMBL/GenBank/DDBJ databases">
        <authorList>
            <consortium name="AG Swart"/>
            <person name="Singh M."/>
            <person name="Singh A."/>
            <person name="Seah K."/>
            <person name="Emmerich C."/>
        </authorList>
    </citation>
    <scope>NUCLEOTIDE SEQUENCE</scope>
    <source>
        <strain evidence="10">ATCC30299</strain>
    </source>
</reference>
<protein>
    <recommendedName>
        <fullName evidence="8">Mitochondrial import inner membrane translocase subunit</fullName>
    </recommendedName>
</protein>
<comment type="function">
    <text evidence="8">Mitochondrial intermembrane chaperone that participates in the import and insertion of some multi-pass transmembrane proteins into the mitochondrial inner membrane. Also required for the transfer of beta-barrel precursors from the TOM complex to the sorting and assembly machinery (SAM complex) of the outer membrane. Acts as a chaperone-like protein that protects the hydrophobic precursors from aggregation and guide them through the mitochondrial intermembrane space.</text>
</comment>
<evidence type="ECO:0000256" key="1">
    <source>
        <dbReference type="ARBA" id="ARBA00022448"/>
    </source>
</evidence>
<organism evidence="10 11">
    <name type="scientific">Blepharisma stoltei</name>
    <dbReference type="NCBI Taxonomy" id="1481888"/>
    <lineage>
        <taxon>Eukaryota</taxon>
        <taxon>Sar</taxon>
        <taxon>Alveolata</taxon>
        <taxon>Ciliophora</taxon>
        <taxon>Postciliodesmatophora</taxon>
        <taxon>Heterotrichea</taxon>
        <taxon>Heterotrichida</taxon>
        <taxon>Blepharismidae</taxon>
        <taxon>Blepharisma</taxon>
    </lineage>
</organism>
<gene>
    <name evidence="10" type="ORF">BSTOLATCC_MIC53644</name>
</gene>
<comment type="subunit">
    <text evidence="8">Heterohexamer.</text>
</comment>
<dbReference type="Gene3D" id="1.10.287.810">
    <property type="entry name" value="Mitochondrial import inner membrane translocase subunit tim13 like domains"/>
    <property type="match status" value="1"/>
</dbReference>
<keyword evidence="8" id="KW-0999">Mitochondrion inner membrane</keyword>
<evidence type="ECO:0000256" key="5">
    <source>
        <dbReference type="ARBA" id="ARBA00023010"/>
    </source>
</evidence>
<evidence type="ECO:0000256" key="2">
    <source>
        <dbReference type="ARBA" id="ARBA00022723"/>
    </source>
</evidence>
<comment type="caution">
    <text evidence="10">The sequence shown here is derived from an EMBL/GenBank/DDBJ whole genome shotgun (WGS) entry which is preliminary data.</text>
</comment>
<evidence type="ECO:0000259" key="9">
    <source>
        <dbReference type="Pfam" id="PF02953"/>
    </source>
</evidence>
<keyword evidence="8" id="KW-0472">Membrane</keyword>
<feature type="domain" description="Tim10-like" evidence="9">
    <location>
        <begin position="9"/>
        <end position="67"/>
    </location>
</feature>
<dbReference type="AlphaFoldDB" id="A0AAU9JYZ8"/>
<keyword evidence="3" id="KW-0862">Zinc</keyword>
<evidence type="ECO:0000256" key="6">
    <source>
        <dbReference type="ARBA" id="ARBA00023128"/>
    </source>
</evidence>
<comment type="similarity">
    <text evidence="8">Belongs to the small Tim family.</text>
</comment>
<name>A0AAU9JYZ8_9CILI</name>
<keyword evidence="4 8" id="KW-0653">Protein transport</keyword>
<dbReference type="InterPro" id="IPR004217">
    <property type="entry name" value="Tim10-like"/>
</dbReference>
<dbReference type="GO" id="GO:0015031">
    <property type="term" value="P:protein transport"/>
    <property type="evidence" value="ECO:0007669"/>
    <property type="project" value="UniProtKB-KW"/>
</dbReference>
<keyword evidence="7 8" id="KW-1015">Disulfide bond</keyword>
<evidence type="ECO:0000256" key="8">
    <source>
        <dbReference type="RuleBase" id="RU367043"/>
    </source>
</evidence>
<proteinExistence type="inferred from homology"/>
<dbReference type="InterPro" id="IPR035427">
    <property type="entry name" value="Tim10-like_dom_sf"/>
</dbReference>
<evidence type="ECO:0000313" key="11">
    <source>
        <dbReference type="Proteomes" id="UP001162131"/>
    </source>
</evidence>
<accession>A0AAU9JYZ8</accession>
<dbReference type="Proteomes" id="UP001162131">
    <property type="component" value="Unassembled WGS sequence"/>
</dbReference>
<sequence>MQSYSEEDMQKMLMYQEMKHYNEIVASCFKECVRSMASKKLVPPEETCLYNCYKKITLYNDRIVLALNNLSLSKQT</sequence>
<dbReference type="GO" id="GO:0005743">
    <property type="term" value="C:mitochondrial inner membrane"/>
    <property type="evidence" value="ECO:0007669"/>
    <property type="project" value="UniProtKB-SubCell"/>
</dbReference>
<comment type="domain">
    <text evidence="8">The twin CX3C motif contains 4 conserved Cys residues that form 2 disulfide bonds in the mitochondrial intermembrane space.</text>
</comment>
<dbReference type="EMBL" id="CAJZBQ010000053">
    <property type="protein sequence ID" value="CAG9331577.1"/>
    <property type="molecule type" value="Genomic_DNA"/>
</dbReference>
<dbReference type="Pfam" id="PF02953">
    <property type="entry name" value="zf-Tim10_DDP"/>
    <property type="match status" value="1"/>
</dbReference>
<dbReference type="GO" id="GO:0046872">
    <property type="term" value="F:metal ion binding"/>
    <property type="evidence" value="ECO:0007669"/>
    <property type="project" value="UniProtKB-KW"/>
</dbReference>